<keyword evidence="2" id="KW-0378">Hydrolase</keyword>
<dbReference type="Proteomes" id="UP000258379">
    <property type="component" value="Unassembled WGS sequence"/>
</dbReference>
<dbReference type="PANTHER" id="PTHR35527:SF2">
    <property type="entry name" value="HYDROLASE"/>
    <property type="match status" value="1"/>
</dbReference>
<dbReference type="Pfam" id="PF02275">
    <property type="entry name" value="CBAH"/>
    <property type="match status" value="1"/>
</dbReference>
<organism evidence="4 5">
    <name type="scientific">Gardnerella vaginalis</name>
    <dbReference type="NCBI Taxonomy" id="2702"/>
    <lineage>
        <taxon>Bacteria</taxon>
        <taxon>Bacillati</taxon>
        <taxon>Actinomycetota</taxon>
        <taxon>Actinomycetes</taxon>
        <taxon>Bifidobacteriales</taxon>
        <taxon>Bifidobacteriaceae</taxon>
        <taxon>Gardnerella</taxon>
    </lineage>
</organism>
<dbReference type="GO" id="GO:0016787">
    <property type="term" value="F:hydrolase activity"/>
    <property type="evidence" value="ECO:0007669"/>
    <property type="project" value="UniProtKB-KW"/>
</dbReference>
<dbReference type="PANTHER" id="PTHR35527">
    <property type="entry name" value="CHOLOYLGLYCINE HYDROLASE"/>
    <property type="match status" value="1"/>
</dbReference>
<name>A0A3E2CAX7_GARVA</name>
<protein>
    <submittedName>
        <fullName evidence="4">Penicillin amidase</fullName>
    </submittedName>
</protein>
<reference evidence="4 5" key="1">
    <citation type="submission" date="2017-07" db="EMBL/GenBank/DDBJ databases">
        <title>A comparative genomics approach to explaining the enigmatic role of Gardnerella vaginalis in the vaginal microbiome.</title>
        <authorList>
            <person name="Vancuren S.J."/>
            <person name="Hill J.E."/>
        </authorList>
    </citation>
    <scope>NUCLEOTIDE SEQUENCE [LARGE SCALE GENOMIC DNA]</scope>
    <source>
        <strain evidence="4 5">WP023</strain>
    </source>
</reference>
<dbReference type="EMBL" id="NNRU01000003">
    <property type="protein sequence ID" value="RFT28912.1"/>
    <property type="molecule type" value="Genomic_DNA"/>
</dbReference>
<dbReference type="InterPro" id="IPR029055">
    <property type="entry name" value="Ntn_hydrolases_N"/>
</dbReference>
<comment type="similarity">
    <text evidence="1">Belongs to the peptidase C59 family.</text>
</comment>
<evidence type="ECO:0000256" key="1">
    <source>
        <dbReference type="ARBA" id="ARBA00006625"/>
    </source>
</evidence>
<sequence length="340" mass="38761">MCTGIGIRSKQGNSYWGRTQDFEQEFEYAGMKIPSGTSIESTYTPFITKCAVMGVAWAKDVHKNPVILDGINEYGICGGSFYFDHFFRYVSKKEIDDSNKIALRGEELVTWILTQYSSLDEIINSLNSDLGIVNEPGPMMGMSVPQHAVFSDETGRSIVVEPSISNGFKIFENTVGVFTNAPTFDWHLNNLKAHLERSTNRKYLYDNNEAVNNVGLDENISGLLDIPRDYKPESRFLRAAYAKLMSMPVDDGNAINEVFQLLSMENTPKGVLRISVDDEMLVPWTQYTSAYDISNKDLYAFSYDNHNLKVLHFGNPDEWDHVRYFDFVLKQTYEPFEEEL</sequence>
<dbReference type="InterPro" id="IPR029132">
    <property type="entry name" value="CBAH/NAAA_C"/>
</dbReference>
<dbReference type="SUPFAM" id="SSF56235">
    <property type="entry name" value="N-terminal nucleophile aminohydrolases (Ntn hydrolases)"/>
    <property type="match status" value="1"/>
</dbReference>
<evidence type="ECO:0000313" key="5">
    <source>
        <dbReference type="Proteomes" id="UP000258379"/>
    </source>
</evidence>
<evidence type="ECO:0000313" key="4">
    <source>
        <dbReference type="EMBL" id="RFT28912.1"/>
    </source>
</evidence>
<proteinExistence type="inferred from homology"/>
<accession>A0A3E2CAX7</accession>
<dbReference type="AlphaFoldDB" id="A0A3E2CAX7"/>
<dbReference type="InterPro" id="IPR052193">
    <property type="entry name" value="Peptidase_C59"/>
</dbReference>
<feature type="domain" description="Choloylglycine hydrolase/NAAA C-terminal" evidence="3">
    <location>
        <begin position="2"/>
        <end position="311"/>
    </location>
</feature>
<gene>
    <name evidence="4" type="ORF">CG405_03765</name>
</gene>
<evidence type="ECO:0000256" key="2">
    <source>
        <dbReference type="ARBA" id="ARBA00022801"/>
    </source>
</evidence>
<dbReference type="Gene3D" id="3.60.60.10">
    <property type="entry name" value="Penicillin V Acylase, Chain A"/>
    <property type="match status" value="1"/>
</dbReference>
<evidence type="ECO:0000259" key="3">
    <source>
        <dbReference type="Pfam" id="PF02275"/>
    </source>
</evidence>
<comment type="caution">
    <text evidence="4">The sequence shown here is derived from an EMBL/GenBank/DDBJ whole genome shotgun (WGS) entry which is preliminary data.</text>
</comment>